<evidence type="ECO:0000313" key="2">
    <source>
        <dbReference type="Proteomes" id="UP000011996"/>
    </source>
</evidence>
<proteinExistence type="predicted"/>
<organism evidence="1 2">
    <name type="scientific">Rhodopirellula europaea SH398</name>
    <dbReference type="NCBI Taxonomy" id="1263868"/>
    <lineage>
        <taxon>Bacteria</taxon>
        <taxon>Pseudomonadati</taxon>
        <taxon>Planctomycetota</taxon>
        <taxon>Planctomycetia</taxon>
        <taxon>Pirellulales</taxon>
        <taxon>Pirellulaceae</taxon>
        <taxon>Rhodopirellula</taxon>
    </lineage>
</organism>
<protein>
    <submittedName>
        <fullName evidence="1">Uncharacterized protein</fullName>
    </submittedName>
</protein>
<dbReference type="PATRIC" id="fig|1263868.3.peg.2299"/>
<evidence type="ECO:0000313" key="1">
    <source>
        <dbReference type="EMBL" id="EMI27271.1"/>
    </source>
</evidence>
<name>M5S731_9BACT</name>
<gene>
    <name evidence="1" type="ORF">RESH_02121</name>
</gene>
<comment type="caution">
    <text evidence="1">The sequence shown here is derived from an EMBL/GenBank/DDBJ whole genome shotgun (WGS) entry which is preliminary data.</text>
</comment>
<dbReference type="AlphaFoldDB" id="M5S731"/>
<dbReference type="STRING" id="1263868.RESH_02121"/>
<reference evidence="1 2" key="1">
    <citation type="journal article" date="2013" name="Mar. Genomics">
        <title>Expression of sulfatases in Rhodopirellula baltica and the diversity of sulfatases in the genus Rhodopirellula.</title>
        <authorList>
            <person name="Wegner C.E."/>
            <person name="Richter-Heitmann T."/>
            <person name="Klindworth A."/>
            <person name="Klockow C."/>
            <person name="Richter M."/>
            <person name="Achstetter T."/>
            <person name="Glockner F.O."/>
            <person name="Harder J."/>
        </authorList>
    </citation>
    <scope>NUCLEOTIDE SEQUENCE [LARGE SCALE GENOMIC DNA]</scope>
    <source>
        <strain evidence="1 2">SH398</strain>
    </source>
</reference>
<accession>M5S731</accession>
<sequence>MGPSKFHADRLTSALTLDVEPVVSELVIERRLEKSPGFKRLSEEPK</sequence>
<dbReference type="EMBL" id="ANOF01000069">
    <property type="protein sequence ID" value="EMI27271.1"/>
    <property type="molecule type" value="Genomic_DNA"/>
</dbReference>
<dbReference type="Proteomes" id="UP000011996">
    <property type="component" value="Unassembled WGS sequence"/>
</dbReference>